<dbReference type="InterPro" id="IPR001650">
    <property type="entry name" value="Helicase_C-like"/>
</dbReference>
<evidence type="ECO:0000256" key="1">
    <source>
        <dbReference type="ARBA" id="ARBA00022741"/>
    </source>
</evidence>
<dbReference type="Pfam" id="PF00270">
    <property type="entry name" value="DEAD"/>
    <property type="match status" value="1"/>
</dbReference>
<dbReference type="InterPro" id="IPR027417">
    <property type="entry name" value="P-loop_NTPase"/>
</dbReference>
<dbReference type="Proteomes" id="UP000063718">
    <property type="component" value="Unassembled WGS sequence"/>
</dbReference>
<sequence>MSMNKGSSYRQPIFCWQGPLYLVEGDGGWRVGLSHNPGLDQTFWLQRGYRQFEFLTPPLPLGAAVFLHDLVAGYLATGGQRVTRGWIMEMLARGRARMGLKPWTPLEKVASQPLPPPPAEELALVRHTLAGRVLWREELARALAERRLGVHTPLEDLCHWLYLEGEIKLLPGVGYDPDGRPRCRRCGQATGLLKVNCAACSREDCLLCEECLAMGQSRRCRPLYARPWPLDAGSPVRPAALVRPLLRFDLTPAQADAYREAEGFASQEKEKECLLWAACGAGKTEVAYGAIAAALARGRKVLYACPRKEVIRELHPRLQAVWPGLQIQALYGGSRGKYGEADLILATTHQALRFYRCFDLVILDEVDAFPLAGDPMLYYAVERARREHGQILWLTATPPPEMVARVRKGKLAVIYLPARYHGHPLPEPEFVREPFLRPPGTGPLPRSMVNCINTTLGAGLQLLLFVPAVSLVEGVAAWLLGSWPGQAPGGAWVRGCHAAHPRREEIIAAFRRGEFPVLVTTTVMERGVTIPRLNVLVLYAEEGRVFTASTLVQIAGRAGRSAAYPTGRVWFIGRYLSPAIAEAARQIREFNRLARRRGYLTR</sequence>
<accession>A0A0S6UG67</accession>
<dbReference type="Gene3D" id="3.40.50.300">
    <property type="entry name" value="P-loop containing nucleotide triphosphate hydrolases"/>
    <property type="match status" value="2"/>
</dbReference>
<dbReference type="InterPro" id="IPR011545">
    <property type="entry name" value="DEAD/DEAH_box_helicase_dom"/>
</dbReference>
<dbReference type="PANTHER" id="PTHR30580:SF1">
    <property type="entry name" value="COMF OPERON PROTEIN 1"/>
    <property type="match status" value="1"/>
</dbReference>
<dbReference type="GO" id="GO:0043138">
    <property type="term" value="F:3'-5' DNA helicase activity"/>
    <property type="evidence" value="ECO:0007669"/>
    <property type="project" value="TreeGrafter"/>
</dbReference>
<dbReference type="PANTHER" id="PTHR30580">
    <property type="entry name" value="PRIMOSOMAL PROTEIN N"/>
    <property type="match status" value="1"/>
</dbReference>
<proteinExistence type="predicted"/>
<feature type="domain" description="Helicase ATP-binding" evidence="4">
    <location>
        <begin position="264"/>
        <end position="416"/>
    </location>
</feature>
<dbReference type="PROSITE" id="PS51192">
    <property type="entry name" value="HELICASE_ATP_BIND_1"/>
    <property type="match status" value="1"/>
</dbReference>
<organism evidence="6">
    <name type="scientific">Moorella thermoacetica Y72</name>
    <dbReference type="NCBI Taxonomy" id="1325331"/>
    <lineage>
        <taxon>Bacteria</taxon>
        <taxon>Bacillati</taxon>
        <taxon>Bacillota</taxon>
        <taxon>Clostridia</taxon>
        <taxon>Neomoorellales</taxon>
        <taxon>Neomoorellaceae</taxon>
        <taxon>Neomoorella</taxon>
    </lineage>
</organism>
<keyword evidence="2" id="KW-0067">ATP-binding</keyword>
<evidence type="ECO:0000259" key="5">
    <source>
        <dbReference type="PROSITE" id="PS51194"/>
    </source>
</evidence>
<keyword evidence="3" id="KW-0238">DNA-binding</keyword>
<gene>
    <name evidence="6" type="ORF">MTY_1332</name>
</gene>
<dbReference type="PROSITE" id="PS51194">
    <property type="entry name" value="HELICASE_CTER"/>
    <property type="match status" value="1"/>
</dbReference>
<evidence type="ECO:0000256" key="2">
    <source>
        <dbReference type="ARBA" id="ARBA00022840"/>
    </source>
</evidence>
<keyword evidence="6" id="KW-0347">Helicase</keyword>
<feature type="domain" description="Helicase C-terminal" evidence="5">
    <location>
        <begin position="443"/>
        <end position="602"/>
    </location>
</feature>
<keyword evidence="1" id="KW-0547">Nucleotide-binding</keyword>
<evidence type="ECO:0000259" key="4">
    <source>
        <dbReference type="PROSITE" id="PS51192"/>
    </source>
</evidence>
<dbReference type="GO" id="GO:0006302">
    <property type="term" value="P:double-strand break repair"/>
    <property type="evidence" value="ECO:0007669"/>
    <property type="project" value="TreeGrafter"/>
</dbReference>
<reference evidence="6" key="1">
    <citation type="journal article" date="2014" name="Gene">
        <title>Genome-guided analysis of transformation efficiency and carbon dioxide assimilation by Moorella thermoacetica Y72.</title>
        <authorList>
            <person name="Tsukahara K."/>
            <person name="Kita A."/>
            <person name="Nakashimada Y."/>
            <person name="Hoshino T."/>
            <person name="Murakami K."/>
        </authorList>
    </citation>
    <scope>NUCLEOTIDE SEQUENCE [LARGE SCALE GENOMIC DNA]</scope>
    <source>
        <strain evidence="6">Y72</strain>
    </source>
</reference>
<dbReference type="InterPro" id="IPR014001">
    <property type="entry name" value="Helicase_ATP-bd"/>
</dbReference>
<protein>
    <submittedName>
        <fullName evidence="6">Superfamily II DNA/RNA helicase required for DNA uptake</fullName>
    </submittedName>
</protein>
<dbReference type="GO" id="GO:0006310">
    <property type="term" value="P:DNA recombination"/>
    <property type="evidence" value="ECO:0007669"/>
    <property type="project" value="TreeGrafter"/>
</dbReference>
<dbReference type="AlphaFoldDB" id="A0A0S6UG67"/>
<keyword evidence="6" id="KW-0378">Hydrolase</keyword>
<dbReference type="SUPFAM" id="SSF52540">
    <property type="entry name" value="P-loop containing nucleoside triphosphate hydrolases"/>
    <property type="match status" value="1"/>
</dbReference>
<dbReference type="Pfam" id="PF00271">
    <property type="entry name" value="Helicase_C"/>
    <property type="match status" value="1"/>
</dbReference>
<name>A0A0S6UG67_NEOTH</name>
<evidence type="ECO:0000313" key="6">
    <source>
        <dbReference type="EMBL" id="GAF25995.1"/>
    </source>
</evidence>
<dbReference type="EMBL" id="DF238840">
    <property type="protein sequence ID" value="GAF25995.1"/>
    <property type="molecule type" value="Genomic_DNA"/>
</dbReference>
<dbReference type="GO" id="GO:0005524">
    <property type="term" value="F:ATP binding"/>
    <property type="evidence" value="ECO:0007669"/>
    <property type="project" value="UniProtKB-KW"/>
</dbReference>
<evidence type="ECO:0000256" key="3">
    <source>
        <dbReference type="ARBA" id="ARBA00023125"/>
    </source>
</evidence>
<dbReference type="GO" id="GO:0003677">
    <property type="term" value="F:DNA binding"/>
    <property type="evidence" value="ECO:0007669"/>
    <property type="project" value="UniProtKB-KW"/>
</dbReference>
<dbReference type="SMART" id="SM00490">
    <property type="entry name" value="HELICc"/>
    <property type="match status" value="1"/>
</dbReference>
<dbReference type="GO" id="GO:0006270">
    <property type="term" value="P:DNA replication initiation"/>
    <property type="evidence" value="ECO:0007669"/>
    <property type="project" value="TreeGrafter"/>
</dbReference>
<dbReference type="SMART" id="SM00487">
    <property type="entry name" value="DEXDc"/>
    <property type="match status" value="1"/>
</dbReference>